<dbReference type="OrthoDB" id="6115992at2759"/>
<proteinExistence type="predicted"/>
<reference evidence="1" key="1">
    <citation type="submission" date="2020-08" db="EMBL/GenBank/DDBJ databases">
        <title>Multicomponent nature underlies the extraordinary mechanical properties of spider dragline silk.</title>
        <authorList>
            <person name="Kono N."/>
            <person name="Nakamura H."/>
            <person name="Mori M."/>
            <person name="Yoshida Y."/>
            <person name="Ohtoshi R."/>
            <person name="Malay A.D."/>
            <person name="Moran D.A.P."/>
            <person name="Tomita M."/>
            <person name="Numata K."/>
            <person name="Arakawa K."/>
        </authorList>
    </citation>
    <scope>NUCLEOTIDE SEQUENCE</scope>
</reference>
<name>A0A8X6X2G6_9ARAC</name>
<evidence type="ECO:0000313" key="2">
    <source>
        <dbReference type="Proteomes" id="UP000886998"/>
    </source>
</evidence>
<dbReference type="Proteomes" id="UP000886998">
    <property type="component" value="Unassembled WGS sequence"/>
</dbReference>
<sequence length="172" mass="19671">MWKVGLHTSNTYFRKLAEHIDNLRPSNEETNAIINANGHVLVDDWEAAKALAQHNANISSLAFSRSDKHSARVSRNHIKSCRNRPADNPLFNVDFILSELTYTLQNLDTKKSPGPDNIHRHFLSHLGILDRERLLPISLTCITCKIIKSMVLWRLTHNLLTNNLLLPEQFAF</sequence>
<comment type="caution">
    <text evidence="1">The sequence shown here is derived from an EMBL/GenBank/DDBJ whole genome shotgun (WGS) entry which is preliminary data.</text>
</comment>
<dbReference type="AlphaFoldDB" id="A0A8X6X2G6"/>
<organism evidence="1 2">
    <name type="scientific">Trichonephila inaurata madagascariensis</name>
    <dbReference type="NCBI Taxonomy" id="2747483"/>
    <lineage>
        <taxon>Eukaryota</taxon>
        <taxon>Metazoa</taxon>
        <taxon>Ecdysozoa</taxon>
        <taxon>Arthropoda</taxon>
        <taxon>Chelicerata</taxon>
        <taxon>Arachnida</taxon>
        <taxon>Araneae</taxon>
        <taxon>Araneomorphae</taxon>
        <taxon>Entelegynae</taxon>
        <taxon>Araneoidea</taxon>
        <taxon>Nephilidae</taxon>
        <taxon>Trichonephila</taxon>
        <taxon>Trichonephila inaurata</taxon>
    </lineage>
</organism>
<dbReference type="EMBL" id="BMAV01005013">
    <property type="protein sequence ID" value="GFY45743.1"/>
    <property type="molecule type" value="Genomic_DNA"/>
</dbReference>
<protein>
    <submittedName>
        <fullName evidence="1">RNase H domain-containing protein</fullName>
    </submittedName>
</protein>
<accession>A0A8X6X2G6</accession>
<evidence type="ECO:0000313" key="1">
    <source>
        <dbReference type="EMBL" id="GFY45743.1"/>
    </source>
</evidence>
<gene>
    <name evidence="1" type="primary">X975_26775</name>
    <name evidence="1" type="ORF">TNIN_166831</name>
</gene>
<keyword evidence="2" id="KW-1185">Reference proteome</keyword>